<sequence length="466" mass="51859">MYKHIKVEIFISVCSGFDVLPYPATSLFSTSPLPLSSSPSHHSLLLINPTSCSPLHTEPPLPSVQSATNEPNPKISAFLISTSLILIPSCSTRLVASLVPSSHRLKVASSSIMEGGDRVDSSKVNPYRDVVKKEGVVVKEEDQLDVDIKGSFLLLDVLRDQVWSELFMLSLQGRNLVIEHSWGAPKVKNVVASLVKVAGDELGGSYWLELACLSIRLGLSADQQDCYYNPQPFLPDSFSQLPVSSTQCTETSSLSEETTTERKERKKWTPTEDAVLISAWLNKSKDPVVSNEQKATSPKVERGDKRGAIQCKQRWQKINDLVCKFAGSYDAVTRLKTSGQNENDVVKAAHEIFYNDYKVNFTLQHAWEELRYDQKWCEVSTCKMGGTAKKRKCDDGVQSSSSQANQGEPRPPGVKASKRGSAKRTNEDLSEFQRLWTIKEKYLASKEKLKKMDLLDTLIAKKEPLS</sequence>
<evidence type="ECO:0008006" key="4">
    <source>
        <dbReference type="Google" id="ProtNLM"/>
    </source>
</evidence>
<dbReference type="OMA" id="YWLELAC"/>
<feature type="region of interest" description="Disordered" evidence="1">
    <location>
        <begin position="387"/>
        <end position="427"/>
    </location>
</feature>
<evidence type="ECO:0000256" key="1">
    <source>
        <dbReference type="SAM" id="MobiDB-lite"/>
    </source>
</evidence>
<accession>A0A0D2ZSW1</accession>
<dbReference type="EnsemblPlants" id="Bo01001s040.1">
    <property type="protein sequence ID" value="Bo01001s040.1"/>
    <property type="gene ID" value="Bo01001s040"/>
</dbReference>
<organism evidence="2 3">
    <name type="scientific">Brassica oleracea var. oleracea</name>
    <dbReference type="NCBI Taxonomy" id="109376"/>
    <lineage>
        <taxon>Eukaryota</taxon>
        <taxon>Viridiplantae</taxon>
        <taxon>Streptophyta</taxon>
        <taxon>Embryophyta</taxon>
        <taxon>Tracheophyta</taxon>
        <taxon>Spermatophyta</taxon>
        <taxon>Magnoliopsida</taxon>
        <taxon>eudicotyledons</taxon>
        <taxon>Gunneridae</taxon>
        <taxon>Pentapetalae</taxon>
        <taxon>rosids</taxon>
        <taxon>malvids</taxon>
        <taxon>Brassicales</taxon>
        <taxon>Brassicaceae</taxon>
        <taxon>Brassiceae</taxon>
        <taxon>Brassica</taxon>
    </lineage>
</organism>
<dbReference type="AlphaFoldDB" id="A0A0D2ZSW1"/>
<evidence type="ECO:0000313" key="2">
    <source>
        <dbReference type="EnsemblPlants" id="Bo01001s040.1"/>
    </source>
</evidence>
<dbReference type="Gramene" id="Bo01001s040.1">
    <property type="protein sequence ID" value="Bo01001s040.1"/>
    <property type="gene ID" value="Bo01001s040"/>
</dbReference>
<proteinExistence type="predicted"/>
<name>A0A0D2ZSW1_BRAOL</name>
<dbReference type="PANTHER" id="PTHR45023:SF4">
    <property type="entry name" value="GLYCINE-RICH PROTEIN-RELATED"/>
    <property type="match status" value="1"/>
</dbReference>
<reference evidence="2" key="2">
    <citation type="submission" date="2015-06" db="UniProtKB">
        <authorList>
            <consortium name="EnsemblPlants"/>
        </authorList>
    </citation>
    <scope>IDENTIFICATION</scope>
</reference>
<reference evidence="2" key="1">
    <citation type="journal article" date="2014" name="Genome Biol.">
        <title>Transcriptome and methylome profiling reveals relics of genome dominance in the mesopolyploid Brassica oleracea.</title>
        <authorList>
            <person name="Parkin I.A."/>
            <person name="Koh C."/>
            <person name="Tang H."/>
            <person name="Robinson S.J."/>
            <person name="Kagale S."/>
            <person name="Clarke W.E."/>
            <person name="Town C.D."/>
            <person name="Nixon J."/>
            <person name="Krishnakumar V."/>
            <person name="Bidwell S.L."/>
            <person name="Denoeud F."/>
            <person name="Belcram H."/>
            <person name="Links M.G."/>
            <person name="Just J."/>
            <person name="Clarke C."/>
            <person name="Bender T."/>
            <person name="Huebert T."/>
            <person name="Mason A.S."/>
            <person name="Pires J.C."/>
            <person name="Barker G."/>
            <person name="Moore J."/>
            <person name="Walley P.G."/>
            <person name="Manoli S."/>
            <person name="Batley J."/>
            <person name="Edwards D."/>
            <person name="Nelson M.N."/>
            <person name="Wang X."/>
            <person name="Paterson A.H."/>
            <person name="King G."/>
            <person name="Bancroft I."/>
            <person name="Chalhoub B."/>
            <person name="Sharpe A.G."/>
        </authorList>
    </citation>
    <scope>NUCLEOTIDE SEQUENCE [LARGE SCALE GENOMIC DNA]</scope>
    <source>
        <strain evidence="2">cv. TO1000</strain>
    </source>
</reference>
<dbReference type="PANTHER" id="PTHR45023">
    <property type="match status" value="1"/>
</dbReference>
<keyword evidence="3" id="KW-1185">Reference proteome</keyword>
<evidence type="ECO:0000313" key="3">
    <source>
        <dbReference type="Proteomes" id="UP000032141"/>
    </source>
</evidence>
<feature type="compositionally biased region" description="Polar residues" evidence="1">
    <location>
        <begin position="397"/>
        <end position="406"/>
    </location>
</feature>
<dbReference type="HOGENOM" id="CLU_587098_0_0_1"/>
<dbReference type="Proteomes" id="UP000032141">
    <property type="component" value="Unassembled WGS sequence"/>
</dbReference>
<protein>
    <recommendedName>
        <fullName evidence="4">Myb-like domain-containing protein</fullName>
    </recommendedName>
</protein>